<evidence type="ECO:0000313" key="1">
    <source>
        <dbReference type="EMBL" id="AKR04198.1"/>
    </source>
</evidence>
<dbReference type="Proteomes" id="UP000105007">
    <property type="component" value="Segment"/>
</dbReference>
<dbReference type="GeneID" id="25392241"/>
<dbReference type="KEGG" id="vg:25392241"/>
<reference evidence="1 2" key="1">
    <citation type="journal article" date="2015" name="J. Virol.">
        <title>Salmon gill poxvirus, the deepest representative of the Chordopoxvirinae.</title>
        <authorList>
            <person name="Gjessing M.C."/>
            <person name="Yutin N."/>
            <person name="Tengs T."/>
            <person name="Senkevich T."/>
            <person name="Koonin E.V."/>
            <person name="Ronning H.P."/>
            <person name="Alarson M."/>
            <person name="Ylving S."/>
            <person name="Lie K.-I."/>
            <person name="Saure B."/>
            <person name="Tran L."/>
            <person name="Moss B."/>
            <person name="Dale O.B."/>
        </authorList>
    </citation>
    <scope>NUCLEOTIDE SEQUENCE [LARGE SCALE GENOMIC DNA]</scope>
    <source>
        <strain evidence="1">2012-04-F277-L3G</strain>
    </source>
</reference>
<organism evidence="1 2">
    <name type="scientific">Salmon gill poxvirus</name>
    <dbReference type="NCBI Taxonomy" id="1680908"/>
    <lineage>
        <taxon>Viruses</taxon>
        <taxon>Varidnaviria</taxon>
        <taxon>Bamfordvirae</taxon>
        <taxon>Nucleocytoviricota</taxon>
        <taxon>Pokkesviricetes</taxon>
        <taxon>Chitovirales</taxon>
        <taxon>Poxviridae</taxon>
        <taxon>Chordopoxvirinae</taxon>
        <taxon>Salmonpoxvirus</taxon>
        <taxon>Salmonpoxvirus gillpox</taxon>
        <taxon>Salmon gillpox virus</taxon>
    </lineage>
</organism>
<dbReference type="RefSeq" id="YP_009162446.1">
    <property type="nucleotide sequence ID" value="NC_027707.1"/>
</dbReference>
<dbReference type="EMBL" id="KT159937">
    <property type="protein sequence ID" value="AKR04198.1"/>
    <property type="molecule type" value="Genomic_DNA"/>
</dbReference>
<gene>
    <name evidence="1" type="ORF">SGPV074</name>
</gene>
<protein>
    <submittedName>
        <fullName evidence="1">E6 protein</fullName>
    </submittedName>
</protein>
<accession>A0A0H4XWH8</accession>
<name>A0A0H4XWH8_9POXV</name>
<keyword evidence="2" id="KW-1185">Reference proteome</keyword>
<proteinExistence type="predicted"/>
<sequence length="558" mass="65230">MNETEFFNELLITNDFTDINIEHILNLKTILSKIGQGFMVGDTATENHLILLSHFYKNTETFKTIIKHFLNPGVKFYSAWNEFPDYLIKFVRLLDGKINNIIENHNNIIRAWPLVNSVLPVYVDISQNPLLNPTVPTSDNVIETYIDSTELKKCPERETCMKMIWLYNTQKKYKTYYNTDDDLFEIFHDNMSIPVIFTPMSDMLQDSSLDHVNFYQGIKNKKLFKTTYLGNVASFDDAVVSIIDHYVNKGVVTDNMLKFFWSTTKNPGLKDFIMTALSGWEIGLYSKLEKLDPRIKKTVEEIITHLDFFKSQNELKFLLDNNMYDQKVFCDNLANVLLSVNPQSFNTANNLNSKTQLVTKVIQGQLPFLSKKNMSKLLSYNPWTIDISLILTHIQKEHKPELLESWIKEYNAWHIFHEKTETVRLIHHDGFVEFPNNLEIILKSCPGILIDKSMIVYEITTMFENVGVQLHDETDLIKFLYELKYNIKHYTGTLTDVCNNKINNIQSVIMLCVQQKNFVFMKQFRQFFMNNIKITKTVLDKLNIKDKESETIKEILNL</sequence>
<evidence type="ECO:0000313" key="2">
    <source>
        <dbReference type="Proteomes" id="UP000105007"/>
    </source>
</evidence>